<reference evidence="3" key="1">
    <citation type="submission" date="2016-07" db="EMBL/GenBank/DDBJ databases">
        <authorList>
            <person name="Florea S."/>
            <person name="Webb J.S."/>
            <person name="Jaromczyk J."/>
            <person name="Schardl C.L."/>
        </authorList>
    </citation>
    <scope>NUCLEOTIDE SEQUENCE [LARGE SCALE GENOMIC DNA]</scope>
    <source>
        <strain evidence="3">CY1</strain>
    </source>
</reference>
<dbReference type="EMBL" id="MBTG01000014">
    <property type="protein sequence ID" value="OPH56890.1"/>
    <property type="molecule type" value="Genomic_DNA"/>
</dbReference>
<evidence type="ECO:0000313" key="3">
    <source>
        <dbReference type="Proteomes" id="UP000190626"/>
    </source>
</evidence>
<name>A0A1V4HIM9_9BACL</name>
<accession>A0A1V4HIM9</accession>
<keyword evidence="1" id="KW-1133">Transmembrane helix</keyword>
<dbReference type="AlphaFoldDB" id="A0A1V4HIM9"/>
<protein>
    <submittedName>
        <fullName evidence="2">Uncharacterized protein</fullName>
    </submittedName>
</protein>
<dbReference type="STRING" id="1469647.BC351_26080"/>
<keyword evidence="3" id="KW-1185">Reference proteome</keyword>
<organism evidence="2 3">
    <name type="scientific">Paenibacillus ferrarius</name>
    <dbReference type="NCBI Taxonomy" id="1469647"/>
    <lineage>
        <taxon>Bacteria</taxon>
        <taxon>Bacillati</taxon>
        <taxon>Bacillota</taxon>
        <taxon>Bacilli</taxon>
        <taxon>Bacillales</taxon>
        <taxon>Paenibacillaceae</taxon>
        <taxon>Paenibacillus</taxon>
    </lineage>
</organism>
<evidence type="ECO:0000313" key="2">
    <source>
        <dbReference type="EMBL" id="OPH56890.1"/>
    </source>
</evidence>
<gene>
    <name evidence="2" type="ORF">BC351_26080</name>
</gene>
<dbReference type="Proteomes" id="UP000190626">
    <property type="component" value="Unassembled WGS sequence"/>
</dbReference>
<proteinExistence type="predicted"/>
<sequence length="85" mass="10184">MVILVVFLSRKKYHCRFNLRYNRLIKTSAIPKLFFRLEGKLMLLFIVIKNGSTILATTVNVLSFIISRIYLRPIQLKQFFIREDY</sequence>
<comment type="caution">
    <text evidence="2">The sequence shown here is derived from an EMBL/GenBank/DDBJ whole genome shotgun (WGS) entry which is preliminary data.</text>
</comment>
<keyword evidence="1" id="KW-0812">Transmembrane</keyword>
<evidence type="ECO:0000256" key="1">
    <source>
        <dbReference type="SAM" id="Phobius"/>
    </source>
</evidence>
<keyword evidence="1" id="KW-0472">Membrane</keyword>
<feature type="transmembrane region" description="Helical" evidence="1">
    <location>
        <begin position="41"/>
        <end position="71"/>
    </location>
</feature>